<dbReference type="VEuPathDB" id="FungiDB:SPPG_08095"/>
<dbReference type="STRING" id="645134.A0A0L0H6G5"/>
<gene>
    <name evidence="1" type="ORF">SPPG_08095</name>
</gene>
<evidence type="ECO:0008006" key="3">
    <source>
        <dbReference type="Google" id="ProtNLM"/>
    </source>
</evidence>
<dbReference type="GeneID" id="27691272"/>
<accession>A0A0L0H6G5</accession>
<evidence type="ECO:0000313" key="2">
    <source>
        <dbReference type="Proteomes" id="UP000053201"/>
    </source>
</evidence>
<evidence type="ECO:0000313" key="1">
    <source>
        <dbReference type="EMBL" id="KNC96506.1"/>
    </source>
</evidence>
<dbReference type="PANTHER" id="PTHR39218">
    <property type="entry name" value="OXIDOREDUCTASE 14 KDA SUBUNIT, PUTATIVE (AFU_ORTHOLOGUE AFUA_1G12110)-RELATED"/>
    <property type="match status" value="1"/>
</dbReference>
<dbReference type="RefSeq" id="XP_016604546.1">
    <property type="nucleotide sequence ID" value="XM_016756249.1"/>
</dbReference>
<keyword evidence="2" id="KW-1185">Reference proteome</keyword>
<dbReference type="InParanoid" id="A0A0L0H6G5"/>
<organism evidence="1 2">
    <name type="scientific">Spizellomyces punctatus (strain DAOM BR117)</name>
    <dbReference type="NCBI Taxonomy" id="645134"/>
    <lineage>
        <taxon>Eukaryota</taxon>
        <taxon>Fungi</taxon>
        <taxon>Fungi incertae sedis</taxon>
        <taxon>Chytridiomycota</taxon>
        <taxon>Chytridiomycota incertae sedis</taxon>
        <taxon>Chytridiomycetes</taxon>
        <taxon>Spizellomycetales</taxon>
        <taxon>Spizellomycetaceae</taxon>
        <taxon>Spizellomyces</taxon>
    </lineage>
</organism>
<dbReference type="PANTHER" id="PTHR39218:SF1">
    <property type="entry name" value="OXIDOREDUCTASE 14 KDA SUBUNIT, PUTATIVE (AFU_ORTHOLOGUE AFUA_1G12110)-RELATED"/>
    <property type="match status" value="1"/>
</dbReference>
<proteinExistence type="predicted"/>
<protein>
    <recommendedName>
        <fullName evidence="3">NADH-ubiquinone oxidoreductase 14 kDa subunit</fullName>
    </recommendedName>
</protein>
<sequence>MPATILVPSKQAVEASQISQGQTLELAGWGLVGAFVRAWALGMQRRPVLERPHLHLLFAAGFAGIGYWVSKIEKAELDALERERDKLVKRRMLRLQGVPQ</sequence>
<dbReference type="EMBL" id="KQ257468">
    <property type="protein sequence ID" value="KNC96506.1"/>
    <property type="molecule type" value="Genomic_DNA"/>
</dbReference>
<reference evidence="1 2" key="1">
    <citation type="submission" date="2009-08" db="EMBL/GenBank/DDBJ databases">
        <title>The Genome Sequence of Spizellomyces punctatus strain DAOM BR117.</title>
        <authorList>
            <consortium name="The Broad Institute Genome Sequencing Platform"/>
            <person name="Russ C."/>
            <person name="Cuomo C."/>
            <person name="Shea T."/>
            <person name="Young S.K."/>
            <person name="Zeng Q."/>
            <person name="Koehrsen M."/>
            <person name="Haas B."/>
            <person name="Borodovsky M."/>
            <person name="Guigo R."/>
            <person name="Alvarado L."/>
            <person name="Berlin A."/>
            <person name="Bochicchio J."/>
            <person name="Borenstein D."/>
            <person name="Chapman S."/>
            <person name="Chen Z."/>
            <person name="Engels R."/>
            <person name="Freedman E."/>
            <person name="Gellesch M."/>
            <person name="Goldberg J."/>
            <person name="Griggs A."/>
            <person name="Gujja S."/>
            <person name="Heiman D."/>
            <person name="Hepburn T."/>
            <person name="Howarth C."/>
            <person name="Jen D."/>
            <person name="Larson L."/>
            <person name="Lewis B."/>
            <person name="Mehta T."/>
            <person name="Park D."/>
            <person name="Pearson M."/>
            <person name="Roberts A."/>
            <person name="Saif S."/>
            <person name="Shenoy N."/>
            <person name="Sisk P."/>
            <person name="Stolte C."/>
            <person name="Sykes S."/>
            <person name="Thomson T."/>
            <person name="Walk T."/>
            <person name="White J."/>
            <person name="Yandava C."/>
            <person name="Burger G."/>
            <person name="Gray M.W."/>
            <person name="Holland P.W.H."/>
            <person name="King N."/>
            <person name="Lang F.B.F."/>
            <person name="Roger A.J."/>
            <person name="Ruiz-Trillo I."/>
            <person name="Lander E."/>
            <person name="Nusbaum C."/>
        </authorList>
    </citation>
    <scope>NUCLEOTIDE SEQUENCE [LARGE SCALE GENOMIC DNA]</scope>
    <source>
        <strain evidence="1 2">DAOM BR117</strain>
    </source>
</reference>
<dbReference type="OrthoDB" id="2141050at2759"/>
<dbReference type="AlphaFoldDB" id="A0A0L0H6G5"/>
<name>A0A0L0H6G5_SPIPD</name>
<dbReference type="Proteomes" id="UP000053201">
    <property type="component" value="Unassembled WGS sequence"/>
</dbReference>